<dbReference type="PANTHER" id="PTHR44051">
    <property type="entry name" value="GLUTATHIONE S-TRANSFERASE-RELATED"/>
    <property type="match status" value="1"/>
</dbReference>
<dbReference type="EMBL" id="QFQP01000030">
    <property type="protein sequence ID" value="PZR07535.1"/>
    <property type="molecule type" value="Genomic_DNA"/>
</dbReference>
<dbReference type="SUPFAM" id="SSF47616">
    <property type="entry name" value="GST C-terminal domain-like"/>
    <property type="match status" value="1"/>
</dbReference>
<accession>A0A2W5T7R2</accession>
<evidence type="ECO:0000259" key="1">
    <source>
        <dbReference type="PROSITE" id="PS50404"/>
    </source>
</evidence>
<dbReference type="Gene3D" id="3.40.30.10">
    <property type="entry name" value="Glutaredoxin"/>
    <property type="match status" value="1"/>
</dbReference>
<feature type="domain" description="GST N-terminal" evidence="1">
    <location>
        <begin position="1"/>
        <end position="80"/>
    </location>
</feature>
<dbReference type="Proteomes" id="UP000249061">
    <property type="component" value="Unassembled WGS sequence"/>
</dbReference>
<dbReference type="InterPro" id="IPR040079">
    <property type="entry name" value="Glutathione_S-Trfase"/>
</dbReference>
<dbReference type="SFLD" id="SFLDS00019">
    <property type="entry name" value="Glutathione_Transferase_(cytos"/>
    <property type="match status" value="1"/>
</dbReference>
<name>A0A2W5T7R2_9BACT</name>
<dbReference type="PROSITE" id="PS50404">
    <property type="entry name" value="GST_NTER"/>
    <property type="match status" value="1"/>
</dbReference>
<dbReference type="InterPro" id="IPR004045">
    <property type="entry name" value="Glutathione_S-Trfase_N"/>
</dbReference>
<keyword evidence="2" id="KW-0808">Transferase</keyword>
<dbReference type="SFLD" id="SFLDG00358">
    <property type="entry name" value="Main_(cytGST)"/>
    <property type="match status" value="1"/>
</dbReference>
<dbReference type="Gene3D" id="1.20.1050.10">
    <property type="match status" value="1"/>
</dbReference>
<proteinExistence type="predicted"/>
<dbReference type="InterPro" id="IPR036249">
    <property type="entry name" value="Thioredoxin-like_sf"/>
</dbReference>
<reference evidence="2 3" key="1">
    <citation type="submission" date="2017-08" db="EMBL/GenBank/DDBJ databases">
        <title>Infants hospitalized years apart are colonized by the same room-sourced microbial strains.</title>
        <authorList>
            <person name="Brooks B."/>
            <person name="Olm M.R."/>
            <person name="Firek B.A."/>
            <person name="Baker R."/>
            <person name="Thomas B.C."/>
            <person name="Morowitz M.J."/>
            <person name="Banfield J.F."/>
        </authorList>
    </citation>
    <scope>NUCLEOTIDE SEQUENCE [LARGE SCALE GENOMIC DNA]</scope>
    <source>
        <strain evidence="2">S2_003_000_R2_14</strain>
    </source>
</reference>
<evidence type="ECO:0000313" key="2">
    <source>
        <dbReference type="EMBL" id="PZR07535.1"/>
    </source>
</evidence>
<evidence type="ECO:0000313" key="3">
    <source>
        <dbReference type="Proteomes" id="UP000249061"/>
    </source>
</evidence>
<dbReference type="InterPro" id="IPR036282">
    <property type="entry name" value="Glutathione-S-Trfase_C_sf"/>
</dbReference>
<dbReference type="Pfam" id="PF13409">
    <property type="entry name" value="GST_N_2"/>
    <property type="match status" value="1"/>
</dbReference>
<gene>
    <name evidence="2" type="ORF">DI536_27060</name>
</gene>
<dbReference type="CDD" id="cd00570">
    <property type="entry name" value="GST_N_family"/>
    <property type="match status" value="1"/>
</dbReference>
<dbReference type="PANTHER" id="PTHR44051:SF9">
    <property type="entry name" value="GLUTATHIONE S-TRANSFERASE 1"/>
    <property type="match status" value="1"/>
</dbReference>
<organism evidence="2 3">
    <name type="scientific">Archangium gephyra</name>
    <dbReference type="NCBI Taxonomy" id="48"/>
    <lineage>
        <taxon>Bacteria</taxon>
        <taxon>Pseudomonadati</taxon>
        <taxon>Myxococcota</taxon>
        <taxon>Myxococcia</taxon>
        <taxon>Myxococcales</taxon>
        <taxon>Cystobacterineae</taxon>
        <taxon>Archangiaceae</taxon>
        <taxon>Archangium</taxon>
    </lineage>
</organism>
<dbReference type="AlphaFoldDB" id="A0A2W5T7R2"/>
<comment type="caution">
    <text evidence="2">The sequence shown here is derived from an EMBL/GenBank/DDBJ whole genome shotgun (WGS) entry which is preliminary data.</text>
</comment>
<sequence>MKTLHMHPLASYCQKVLIGLYELEIDFEKQFVDLADEESRAAFYALAPLGQMPALVDEGRVFVESTIILEHVGPRLFPSLEARAQDRFWDLHVHTPMQRLVANTLRPPDAKDPYGVTKLKEALALAYDVADRELATTHDAFTIADCAAAPALFFAAKIVPFGGRKHLGDYFSRLRSRPSVKRTFDEAAPYLHMFPGG</sequence>
<protein>
    <submittedName>
        <fullName evidence="2">Glutathione S-transferase</fullName>
    </submittedName>
</protein>
<dbReference type="GO" id="GO:0016740">
    <property type="term" value="F:transferase activity"/>
    <property type="evidence" value="ECO:0007669"/>
    <property type="project" value="UniProtKB-KW"/>
</dbReference>
<dbReference type="SUPFAM" id="SSF52833">
    <property type="entry name" value="Thioredoxin-like"/>
    <property type="match status" value="1"/>
</dbReference>